<feature type="domain" description="EF-hand" evidence="1">
    <location>
        <begin position="5"/>
        <end position="40"/>
    </location>
</feature>
<organism evidence="2 3">
    <name type="scientific">Lottia gigantea</name>
    <name type="common">Giant owl limpet</name>
    <dbReference type="NCBI Taxonomy" id="225164"/>
    <lineage>
        <taxon>Eukaryota</taxon>
        <taxon>Metazoa</taxon>
        <taxon>Spiralia</taxon>
        <taxon>Lophotrochozoa</taxon>
        <taxon>Mollusca</taxon>
        <taxon>Gastropoda</taxon>
        <taxon>Patellogastropoda</taxon>
        <taxon>Lottioidea</taxon>
        <taxon>Lottiidae</taxon>
        <taxon>Lottia</taxon>
    </lineage>
</organism>
<dbReference type="PROSITE" id="PS50222">
    <property type="entry name" value="EF_HAND_2"/>
    <property type="match status" value="1"/>
</dbReference>
<sequence length="102" mass="11729">MEDPEFLDKLRSVFDVCDEDDDGLIAVDHFEKLAVEHFGASGIERSKCIMDHRITITWDMIYMSVVVRNALIMDNVNKFQIFKPSFSPSVMQPTLYAVTCLH</sequence>
<dbReference type="KEGG" id="lgi:LOTGIDRAFT_230713"/>
<dbReference type="EMBL" id="KB200521">
    <property type="protein sequence ID" value="ESP01456.1"/>
    <property type="molecule type" value="Genomic_DNA"/>
</dbReference>
<proteinExistence type="predicted"/>
<dbReference type="Proteomes" id="UP000030746">
    <property type="component" value="Unassembled WGS sequence"/>
</dbReference>
<gene>
    <name evidence="2" type="ORF">LOTGIDRAFT_230713</name>
</gene>
<name>V4B1Z6_LOTGI</name>
<dbReference type="RefSeq" id="XP_009048090.1">
    <property type="nucleotide sequence ID" value="XM_009049842.1"/>
</dbReference>
<dbReference type="GO" id="GO:0005509">
    <property type="term" value="F:calcium ion binding"/>
    <property type="evidence" value="ECO:0007669"/>
    <property type="project" value="InterPro"/>
</dbReference>
<evidence type="ECO:0000313" key="3">
    <source>
        <dbReference type="Proteomes" id="UP000030746"/>
    </source>
</evidence>
<accession>V4B1Z6</accession>
<dbReference type="InterPro" id="IPR011992">
    <property type="entry name" value="EF-hand-dom_pair"/>
</dbReference>
<keyword evidence="3" id="KW-1185">Reference proteome</keyword>
<protein>
    <recommendedName>
        <fullName evidence="1">EF-hand domain-containing protein</fullName>
    </recommendedName>
</protein>
<dbReference type="GeneID" id="20248384"/>
<reference evidence="2 3" key="1">
    <citation type="journal article" date="2013" name="Nature">
        <title>Insights into bilaterian evolution from three spiralian genomes.</title>
        <authorList>
            <person name="Simakov O."/>
            <person name="Marletaz F."/>
            <person name="Cho S.J."/>
            <person name="Edsinger-Gonzales E."/>
            <person name="Havlak P."/>
            <person name="Hellsten U."/>
            <person name="Kuo D.H."/>
            <person name="Larsson T."/>
            <person name="Lv J."/>
            <person name="Arendt D."/>
            <person name="Savage R."/>
            <person name="Osoegawa K."/>
            <person name="de Jong P."/>
            <person name="Grimwood J."/>
            <person name="Chapman J.A."/>
            <person name="Shapiro H."/>
            <person name="Aerts A."/>
            <person name="Otillar R.P."/>
            <person name="Terry A.Y."/>
            <person name="Boore J.L."/>
            <person name="Grigoriev I.V."/>
            <person name="Lindberg D.R."/>
            <person name="Seaver E.C."/>
            <person name="Weisblat D.A."/>
            <person name="Putnam N.H."/>
            <person name="Rokhsar D.S."/>
        </authorList>
    </citation>
    <scope>NUCLEOTIDE SEQUENCE [LARGE SCALE GENOMIC DNA]</scope>
</reference>
<dbReference type="CTD" id="20248384"/>
<evidence type="ECO:0000259" key="1">
    <source>
        <dbReference type="PROSITE" id="PS50222"/>
    </source>
</evidence>
<dbReference type="AlphaFoldDB" id="V4B1Z6"/>
<dbReference type="HOGENOM" id="CLU_2280562_0_0_1"/>
<dbReference type="OrthoDB" id="418358at2759"/>
<dbReference type="InterPro" id="IPR002048">
    <property type="entry name" value="EF_hand_dom"/>
</dbReference>
<dbReference type="SUPFAM" id="SSF47473">
    <property type="entry name" value="EF-hand"/>
    <property type="match status" value="1"/>
</dbReference>
<evidence type="ECO:0000313" key="2">
    <source>
        <dbReference type="EMBL" id="ESP01456.1"/>
    </source>
</evidence>